<feature type="region of interest" description="Disordered" evidence="1">
    <location>
        <begin position="126"/>
        <end position="172"/>
    </location>
</feature>
<dbReference type="OMA" id="SWESCGP"/>
<keyword evidence="3" id="KW-1185">Reference proteome</keyword>
<feature type="region of interest" description="Disordered" evidence="1">
    <location>
        <begin position="1"/>
        <end position="44"/>
    </location>
</feature>
<dbReference type="HOGENOM" id="CLU_121146_0_0_1"/>
<evidence type="ECO:0000313" key="3">
    <source>
        <dbReference type="Proteomes" id="UP000006038"/>
    </source>
</evidence>
<dbReference type="PANTHER" id="PTHR37265">
    <property type="entry name" value="OS01G0195300 PROTEIN"/>
    <property type="match status" value="1"/>
</dbReference>
<dbReference type="eggNOG" id="ENOG502S6V8">
    <property type="taxonomic scope" value="Eukaryota"/>
</dbReference>
<dbReference type="PANTHER" id="PTHR37265:SF5">
    <property type="entry name" value="OS01G0195300 PROTEIN"/>
    <property type="match status" value="1"/>
</dbReference>
<dbReference type="Gramene" id="OB05G15840.1">
    <property type="protein sequence ID" value="OB05G15840.1"/>
    <property type="gene ID" value="OB05G15840"/>
</dbReference>
<reference evidence="2" key="1">
    <citation type="journal article" date="2013" name="Nat. Commun.">
        <title>Whole-genome sequencing of Oryza brachyantha reveals mechanisms underlying Oryza genome evolution.</title>
        <authorList>
            <person name="Chen J."/>
            <person name="Huang Q."/>
            <person name="Gao D."/>
            <person name="Wang J."/>
            <person name="Lang Y."/>
            <person name="Liu T."/>
            <person name="Li B."/>
            <person name="Bai Z."/>
            <person name="Luis Goicoechea J."/>
            <person name="Liang C."/>
            <person name="Chen C."/>
            <person name="Zhang W."/>
            <person name="Sun S."/>
            <person name="Liao Y."/>
            <person name="Zhang X."/>
            <person name="Yang L."/>
            <person name="Song C."/>
            <person name="Wang M."/>
            <person name="Shi J."/>
            <person name="Liu G."/>
            <person name="Liu J."/>
            <person name="Zhou H."/>
            <person name="Zhou W."/>
            <person name="Yu Q."/>
            <person name="An N."/>
            <person name="Chen Y."/>
            <person name="Cai Q."/>
            <person name="Wang B."/>
            <person name="Liu B."/>
            <person name="Min J."/>
            <person name="Huang Y."/>
            <person name="Wu H."/>
            <person name="Li Z."/>
            <person name="Zhang Y."/>
            <person name="Yin Y."/>
            <person name="Song W."/>
            <person name="Jiang J."/>
            <person name="Jackson S.A."/>
            <person name="Wing R.A."/>
            <person name="Wang J."/>
            <person name="Chen M."/>
        </authorList>
    </citation>
    <scope>NUCLEOTIDE SEQUENCE [LARGE SCALE GENOMIC DNA]</scope>
    <source>
        <strain evidence="2">cv. IRGC 101232</strain>
    </source>
</reference>
<evidence type="ECO:0000313" key="2">
    <source>
        <dbReference type="EnsemblPlants" id="OB05G15840.1"/>
    </source>
</evidence>
<reference evidence="2" key="2">
    <citation type="submission" date="2013-04" db="UniProtKB">
        <authorList>
            <consortium name="EnsemblPlants"/>
        </authorList>
    </citation>
    <scope>IDENTIFICATION</scope>
</reference>
<dbReference type="Proteomes" id="UP000006038">
    <property type="component" value="Chromosome 5"/>
</dbReference>
<feature type="compositionally biased region" description="Acidic residues" evidence="1">
    <location>
        <begin position="149"/>
        <end position="159"/>
    </location>
</feature>
<protein>
    <submittedName>
        <fullName evidence="2">Uncharacterized protein</fullName>
    </submittedName>
</protein>
<dbReference type="EnsemblPlants" id="OB05G15840.1">
    <property type="protein sequence ID" value="OB05G15840.1"/>
    <property type="gene ID" value="OB05G15840"/>
</dbReference>
<feature type="compositionally biased region" description="Pro residues" evidence="1">
    <location>
        <begin position="132"/>
        <end position="141"/>
    </location>
</feature>
<feature type="compositionally biased region" description="Basic residues" evidence="1">
    <location>
        <begin position="8"/>
        <end position="31"/>
    </location>
</feature>
<organism evidence="2">
    <name type="scientific">Oryza brachyantha</name>
    <name type="common">malo sina</name>
    <dbReference type="NCBI Taxonomy" id="4533"/>
    <lineage>
        <taxon>Eukaryota</taxon>
        <taxon>Viridiplantae</taxon>
        <taxon>Streptophyta</taxon>
        <taxon>Embryophyta</taxon>
        <taxon>Tracheophyta</taxon>
        <taxon>Spermatophyta</taxon>
        <taxon>Magnoliopsida</taxon>
        <taxon>Liliopsida</taxon>
        <taxon>Poales</taxon>
        <taxon>Poaceae</taxon>
        <taxon>BOP clade</taxon>
        <taxon>Oryzoideae</taxon>
        <taxon>Oryzeae</taxon>
        <taxon>Oryzinae</taxon>
        <taxon>Oryza</taxon>
    </lineage>
</organism>
<name>J3M4R0_ORYBR</name>
<evidence type="ECO:0000256" key="1">
    <source>
        <dbReference type="SAM" id="MobiDB-lite"/>
    </source>
</evidence>
<accession>J3M4R0</accession>
<sequence length="172" mass="17360">MEDDAGAARKRKRRGEAKPKGKPRPKGKAKKAAVAGEAAAGKEEDYVEGITEESIAEVMSWLELEIKLASSSTGATAASPAAFPPMASLAAAGGGYVQAAKGSTNMEGSCGASFSGSASTVMASVDLRAGTPAPPPLPWPLPGGATAADESDDDDDDAWVDQLLTDGPAVQE</sequence>
<proteinExistence type="predicted"/>
<dbReference type="AlphaFoldDB" id="J3M4R0"/>